<comment type="caution">
    <text evidence="5">The sequence shown here is derived from an EMBL/GenBank/DDBJ whole genome shotgun (WGS) entry which is preliminary data.</text>
</comment>
<feature type="compositionally biased region" description="Polar residues" evidence="2">
    <location>
        <begin position="687"/>
        <end position="697"/>
    </location>
</feature>
<proteinExistence type="predicted"/>
<sequence length="794" mass="84029">MSERGEASKTERGQRAWRSSQEGEDGCTRAGRIRPVSNHARQTGHFPDLSSCRIPLLTAFCAPHHIKKLAFCMRPREAAVKCRLFLKLRCRNTEKRATEHIRALNANSQQSPVCAATCDPSKARRALQCVAFVCRTCHSCHRLHSSPTPAQIPRSRHPSGDRSYTFCISFAPGGTISRRQTRCCATGKSLCRFRRRHPFPALDSTHQVASPTPDARKTRDRPETVSIVDGFPHLETEANSAGRIKNLQRTHGAHSSSRPPAPAAKSRATQIIFCAPRQKRSTPRRRLPSNMAPTYRSSLQLALSVLVLAAVSASATYEGYGTVYTLSSPSDGNCNFMSWPDAAVNKYAALNTEQWEETMNCGRCAQVSCTDSSCSGQASEIVYIMDQCPGCAYGDLDLSPDVFEGITGQSYTKLSIEWKFVDCPLSSNVQYCLKTGSSEFWVAVQPANFASGVQSLSINGQKTSMVESAYYFLIDGSGESVADLSSVSLSLTGVNGEVLEETLSLTADSCTDSNSQFSSSGYTSQTTTTSTQTSTTTSAPTTAAPTTTPTPTTAPTTPTPTTEAPTTAAPTSAPVTVAPTTAPVTQAPSTTAPATQVPTTAPATTAPATEVPTTAPATTAPVATATSSPTKDPVSSTGGSSEFIRSGSSSASTTIDDDAVGSTKAKTGHVSAASGSSATQGTVTTAPDSVQSPTSTPDDSVQSTVQSSGGSHSTPLMIGMIVLVCAAVMVAVGLALYVRRRKQQIDSYKRREEQGTAMSDDDVSPRASNASSTFDVVHSPTVHFSSMESMDSRA</sequence>
<feature type="compositionally biased region" description="Basic and acidic residues" evidence="2">
    <location>
        <begin position="745"/>
        <end position="754"/>
    </location>
</feature>
<dbReference type="Proteomes" id="UP000694044">
    <property type="component" value="Unassembled WGS sequence"/>
</dbReference>
<dbReference type="PANTHER" id="PTHR31836">
    <property type="match status" value="1"/>
</dbReference>
<dbReference type="AlphaFoldDB" id="A0A8T1V6S5"/>
<feature type="compositionally biased region" description="Low complexity" evidence="2">
    <location>
        <begin position="523"/>
        <end position="630"/>
    </location>
</feature>
<feature type="compositionally biased region" description="Low complexity" evidence="2">
    <location>
        <begin position="670"/>
        <end position="686"/>
    </location>
</feature>
<name>A0A8T1V6S5_9STRA</name>
<dbReference type="PROSITE" id="PS50842">
    <property type="entry name" value="EXPANSIN_EG45"/>
    <property type="match status" value="1"/>
</dbReference>
<keyword evidence="6" id="KW-1185">Reference proteome</keyword>
<evidence type="ECO:0000256" key="1">
    <source>
        <dbReference type="ARBA" id="ARBA00022729"/>
    </source>
</evidence>
<feature type="region of interest" description="Disordered" evidence="2">
    <location>
        <begin position="1"/>
        <end position="40"/>
    </location>
</feature>
<feature type="region of interest" description="Disordered" evidence="2">
    <location>
        <begin position="203"/>
        <end position="222"/>
    </location>
</feature>
<dbReference type="InterPro" id="IPR007112">
    <property type="entry name" value="Expansin/allergen_DPBB_dom"/>
</dbReference>
<feature type="region of interest" description="Disordered" evidence="2">
    <location>
        <begin position="745"/>
        <end position="772"/>
    </location>
</feature>
<dbReference type="EMBL" id="JAGDFM010000929">
    <property type="protein sequence ID" value="KAG7375778.1"/>
    <property type="molecule type" value="Genomic_DNA"/>
</dbReference>
<feature type="domain" description="Expansin-like EG45" evidence="4">
    <location>
        <begin position="319"/>
        <end position="428"/>
    </location>
</feature>
<evidence type="ECO:0000259" key="4">
    <source>
        <dbReference type="PROSITE" id="PS50842"/>
    </source>
</evidence>
<dbReference type="CDD" id="cd22271">
    <property type="entry name" value="DPBB_EXP_N-like"/>
    <property type="match status" value="1"/>
</dbReference>
<accession>A0A8T1V6S5</accession>
<feature type="region of interest" description="Disordered" evidence="2">
    <location>
        <begin position="509"/>
        <end position="712"/>
    </location>
</feature>
<protein>
    <recommendedName>
        <fullName evidence="4">Expansin-like EG45 domain-containing protein</fullName>
    </recommendedName>
</protein>
<reference evidence="5" key="1">
    <citation type="submission" date="2021-02" db="EMBL/GenBank/DDBJ databases">
        <authorList>
            <person name="Palmer J.M."/>
        </authorList>
    </citation>
    <scope>NUCLEOTIDE SEQUENCE</scope>
    <source>
        <strain evidence="5">SCRP734</strain>
    </source>
</reference>
<keyword evidence="3" id="KW-0812">Transmembrane</keyword>
<feature type="compositionally biased region" description="Polar residues" evidence="2">
    <location>
        <begin position="509"/>
        <end position="522"/>
    </location>
</feature>
<dbReference type="OrthoDB" id="165810at2759"/>
<dbReference type="NCBIfam" id="NF041144">
    <property type="entry name" value="expansin_EXLX1"/>
    <property type="match status" value="1"/>
</dbReference>
<feature type="compositionally biased region" description="Low complexity" evidence="2">
    <location>
        <begin position="638"/>
        <end position="652"/>
    </location>
</feature>
<feature type="compositionally biased region" description="Low complexity" evidence="2">
    <location>
        <begin position="698"/>
        <end position="712"/>
    </location>
</feature>
<feature type="transmembrane region" description="Helical" evidence="3">
    <location>
        <begin position="716"/>
        <end position="738"/>
    </location>
</feature>
<dbReference type="InterPro" id="IPR051477">
    <property type="entry name" value="Expansin_CellWall"/>
</dbReference>
<dbReference type="PANTHER" id="PTHR31836:SF21">
    <property type="entry name" value="EXPANSIN-LIKE PROTEIN 7"/>
    <property type="match status" value="1"/>
</dbReference>
<keyword evidence="3" id="KW-0472">Membrane</keyword>
<evidence type="ECO:0000313" key="6">
    <source>
        <dbReference type="Proteomes" id="UP000694044"/>
    </source>
</evidence>
<dbReference type="InterPro" id="IPR049818">
    <property type="entry name" value="Expansin_EXLX1-like"/>
</dbReference>
<evidence type="ECO:0000313" key="5">
    <source>
        <dbReference type="EMBL" id="KAG7375778.1"/>
    </source>
</evidence>
<evidence type="ECO:0000256" key="2">
    <source>
        <dbReference type="SAM" id="MobiDB-lite"/>
    </source>
</evidence>
<organism evidence="5 6">
    <name type="scientific">Phytophthora pseudosyringae</name>
    <dbReference type="NCBI Taxonomy" id="221518"/>
    <lineage>
        <taxon>Eukaryota</taxon>
        <taxon>Sar</taxon>
        <taxon>Stramenopiles</taxon>
        <taxon>Oomycota</taxon>
        <taxon>Peronosporomycetes</taxon>
        <taxon>Peronosporales</taxon>
        <taxon>Peronosporaceae</taxon>
        <taxon>Phytophthora</taxon>
    </lineage>
</organism>
<gene>
    <name evidence="5" type="ORF">PHYPSEUDO_015259</name>
</gene>
<keyword evidence="3" id="KW-1133">Transmembrane helix</keyword>
<evidence type="ECO:0000256" key="3">
    <source>
        <dbReference type="SAM" id="Phobius"/>
    </source>
</evidence>
<feature type="compositionally biased region" description="Basic and acidic residues" evidence="2">
    <location>
        <begin position="1"/>
        <end position="14"/>
    </location>
</feature>
<keyword evidence="1" id="KW-0732">Signal</keyword>